<dbReference type="EMBL" id="BOPH01000034">
    <property type="protein sequence ID" value="GIJ67905.1"/>
    <property type="molecule type" value="Genomic_DNA"/>
</dbReference>
<keyword evidence="2" id="KW-0805">Transcription regulation</keyword>
<dbReference type="Proteomes" id="UP000635606">
    <property type="component" value="Unassembled WGS sequence"/>
</dbReference>
<dbReference type="InterPro" id="IPR036388">
    <property type="entry name" value="WH-like_DNA-bd_sf"/>
</dbReference>
<name>A0A8J3ZT45_9ACTN</name>
<reference evidence="6" key="1">
    <citation type="submission" date="2021-01" db="EMBL/GenBank/DDBJ databases">
        <title>Whole genome shotgun sequence of Virgisporangium ochraceum NBRC 16418.</title>
        <authorList>
            <person name="Komaki H."/>
            <person name="Tamura T."/>
        </authorList>
    </citation>
    <scope>NUCLEOTIDE SEQUENCE</scope>
    <source>
        <strain evidence="6">NBRC 16418</strain>
    </source>
</reference>
<evidence type="ECO:0000313" key="7">
    <source>
        <dbReference type="Proteomes" id="UP000635606"/>
    </source>
</evidence>
<evidence type="ECO:0000259" key="5">
    <source>
        <dbReference type="PROSITE" id="PS50931"/>
    </source>
</evidence>
<dbReference type="InterPro" id="IPR005119">
    <property type="entry name" value="LysR_subst-bd"/>
</dbReference>
<keyword evidence="4" id="KW-0804">Transcription</keyword>
<accession>A0A8J3ZT45</accession>
<dbReference type="CDD" id="cd05466">
    <property type="entry name" value="PBP2_LTTR_substrate"/>
    <property type="match status" value="1"/>
</dbReference>
<dbReference type="Pfam" id="PF00126">
    <property type="entry name" value="HTH_1"/>
    <property type="match status" value="1"/>
</dbReference>
<dbReference type="PANTHER" id="PTHR30126:SF40">
    <property type="entry name" value="HTH-TYPE TRANSCRIPTIONAL REGULATOR GLTR"/>
    <property type="match status" value="1"/>
</dbReference>
<dbReference type="PANTHER" id="PTHR30126">
    <property type="entry name" value="HTH-TYPE TRANSCRIPTIONAL REGULATOR"/>
    <property type="match status" value="1"/>
</dbReference>
<dbReference type="Pfam" id="PF03466">
    <property type="entry name" value="LysR_substrate"/>
    <property type="match status" value="1"/>
</dbReference>
<dbReference type="InterPro" id="IPR000847">
    <property type="entry name" value="LysR_HTH_N"/>
</dbReference>
<dbReference type="AlphaFoldDB" id="A0A8J3ZT45"/>
<organism evidence="6 7">
    <name type="scientific">Virgisporangium ochraceum</name>
    <dbReference type="NCBI Taxonomy" id="65505"/>
    <lineage>
        <taxon>Bacteria</taxon>
        <taxon>Bacillati</taxon>
        <taxon>Actinomycetota</taxon>
        <taxon>Actinomycetes</taxon>
        <taxon>Micromonosporales</taxon>
        <taxon>Micromonosporaceae</taxon>
        <taxon>Virgisporangium</taxon>
    </lineage>
</organism>
<dbReference type="PROSITE" id="PS50931">
    <property type="entry name" value="HTH_LYSR"/>
    <property type="match status" value="1"/>
</dbReference>
<sequence length="313" mass="34184">MLTLHQLRCFLATLEHGSFSAAASRLGYAQPSLSEQVRLLERQLDTVLFRRVGRGLVPTEAAAALHPHAAATLAAAGEAERAVASVREVLTGTVRFGIFRTARFYLGADMVADVMQRHPGVRLELVGQNSAEIVEWLRRGRLEAALVALPLVVDDESLTVTPVLRDEVVFVSTEPERVRAPVTARQLASYPLVLPDVSWREHDSTRLQLTRILQAAGHALHPRVEVEDAETALEIAASGLADSICMRGILLRLADRLPPSLGWVPLRPAMFETYAIVHRPRAELSPATRAVVEVAATRMGALAAAVRLRRSSM</sequence>
<evidence type="ECO:0000313" key="6">
    <source>
        <dbReference type="EMBL" id="GIJ67905.1"/>
    </source>
</evidence>
<keyword evidence="7" id="KW-1185">Reference proteome</keyword>
<dbReference type="PRINTS" id="PR00039">
    <property type="entry name" value="HTHLYSR"/>
</dbReference>
<dbReference type="SUPFAM" id="SSF46785">
    <property type="entry name" value="Winged helix' DNA-binding domain"/>
    <property type="match status" value="1"/>
</dbReference>
<evidence type="ECO:0000256" key="2">
    <source>
        <dbReference type="ARBA" id="ARBA00023015"/>
    </source>
</evidence>
<proteinExistence type="inferred from homology"/>
<dbReference type="GO" id="GO:0000976">
    <property type="term" value="F:transcription cis-regulatory region binding"/>
    <property type="evidence" value="ECO:0007669"/>
    <property type="project" value="TreeGrafter"/>
</dbReference>
<keyword evidence="3" id="KW-0238">DNA-binding</keyword>
<dbReference type="SUPFAM" id="SSF53850">
    <property type="entry name" value="Periplasmic binding protein-like II"/>
    <property type="match status" value="1"/>
</dbReference>
<gene>
    <name evidence="6" type="ORF">Voc01_028220</name>
</gene>
<dbReference type="Gene3D" id="3.40.190.290">
    <property type="match status" value="1"/>
</dbReference>
<feature type="domain" description="HTH lysR-type" evidence="5">
    <location>
        <begin position="2"/>
        <end position="59"/>
    </location>
</feature>
<comment type="similarity">
    <text evidence="1">Belongs to the LysR transcriptional regulatory family.</text>
</comment>
<evidence type="ECO:0000256" key="4">
    <source>
        <dbReference type="ARBA" id="ARBA00023163"/>
    </source>
</evidence>
<dbReference type="RefSeq" id="WP_203927862.1">
    <property type="nucleotide sequence ID" value="NZ_BOPH01000034.1"/>
</dbReference>
<comment type="caution">
    <text evidence="6">The sequence shown here is derived from an EMBL/GenBank/DDBJ whole genome shotgun (WGS) entry which is preliminary data.</text>
</comment>
<evidence type="ECO:0000256" key="3">
    <source>
        <dbReference type="ARBA" id="ARBA00023125"/>
    </source>
</evidence>
<dbReference type="GO" id="GO:0003700">
    <property type="term" value="F:DNA-binding transcription factor activity"/>
    <property type="evidence" value="ECO:0007669"/>
    <property type="project" value="InterPro"/>
</dbReference>
<dbReference type="InterPro" id="IPR036390">
    <property type="entry name" value="WH_DNA-bd_sf"/>
</dbReference>
<protein>
    <submittedName>
        <fullName evidence="6">LysR family transcriptional regulator</fullName>
    </submittedName>
</protein>
<evidence type="ECO:0000256" key="1">
    <source>
        <dbReference type="ARBA" id="ARBA00009437"/>
    </source>
</evidence>
<dbReference type="Gene3D" id="1.10.10.10">
    <property type="entry name" value="Winged helix-like DNA-binding domain superfamily/Winged helix DNA-binding domain"/>
    <property type="match status" value="1"/>
</dbReference>